<comment type="caution">
    <text evidence="1">The sequence shown here is derived from an EMBL/GenBank/DDBJ whole genome shotgun (WGS) entry which is preliminary data.</text>
</comment>
<dbReference type="AlphaFoldDB" id="A0A9Q3H7M1"/>
<reference evidence="1" key="1">
    <citation type="submission" date="2021-03" db="EMBL/GenBank/DDBJ databases">
        <title>Draft genome sequence of rust myrtle Austropuccinia psidii MF-1, a brazilian biotype.</title>
        <authorList>
            <person name="Quecine M.C."/>
            <person name="Pachon D.M.R."/>
            <person name="Bonatelli M.L."/>
            <person name="Correr F.H."/>
            <person name="Franceschini L.M."/>
            <person name="Leite T.F."/>
            <person name="Margarido G.R.A."/>
            <person name="Almeida C.A."/>
            <person name="Ferrarezi J.A."/>
            <person name="Labate C.A."/>
        </authorList>
    </citation>
    <scope>NUCLEOTIDE SEQUENCE</scope>
    <source>
        <strain evidence="1">MF-1</strain>
    </source>
</reference>
<gene>
    <name evidence="1" type="ORF">O181_032534</name>
</gene>
<dbReference type="OrthoDB" id="3250101at2759"/>
<proteinExistence type="predicted"/>
<dbReference type="Proteomes" id="UP000765509">
    <property type="component" value="Unassembled WGS sequence"/>
</dbReference>
<organism evidence="1 2">
    <name type="scientific">Austropuccinia psidii MF-1</name>
    <dbReference type="NCBI Taxonomy" id="1389203"/>
    <lineage>
        <taxon>Eukaryota</taxon>
        <taxon>Fungi</taxon>
        <taxon>Dikarya</taxon>
        <taxon>Basidiomycota</taxon>
        <taxon>Pucciniomycotina</taxon>
        <taxon>Pucciniomycetes</taxon>
        <taxon>Pucciniales</taxon>
        <taxon>Sphaerophragmiaceae</taxon>
        <taxon>Austropuccinia</taxon>
    </lineage>
</organism>
<dbReference type="EMBL" id="AVOT02011772">
    <property type="protein sequence ID" value="MBW0492819.1"/>
    <property type="molecule type" value="Genomic_DNA"/>
</dbReference>
<sequence>MKECLIEILFDYREAFSSSDEPLGAIKGHAVEIILNVKRPHPPLLRRPAYTASPRVKEALETHINQLMKLGVLTNVGHNEEVEVTIPVIIAWPNDK</sequence>
<evidence type="ECO:0000313" key="1">
    <source>
        <dbReference type="EMBL" id="MBW0492819.1"/>
    </source>
</evidence>
<protein>
    <submittedName>
        <fullName evidence="1">Uncharacterized protein</fullName>
    </submittedName>
</protein>
<name>A0A9Q3H7M1_9BASI</name>
<accession>A0A9Q3H7M1</accession>
<evidence type="ECO:0000313" key="2">
    <source>
        <dbReference type="Proteomes" id="UP000765509"/>
    </source>
</evidence>
<keyword evidence="2" id="KW-1185">Reference proteome</keyword>